<dbReference type="Pfam" id="PF00358">
    <property type="entry name" value="PTS_EIIA_1"/>
    <property type="match status" value="1"/>
</dbReference>
<dbReference type="SUPFAM" id="SSF51261">
    <property type="entry name" value="Duplicated hybrid motif"/>
    <property type="match status" value="1"/>
</dbReference>
<keyword evidence="2" id="KW-0813">Transport</keyword>
<evidence type="ECO:0000313" key="9">
    <source>
        <dbReference type="Proteomes" id="UP001519290"/>
    </source>
</evidence>
<dbReference type="PANTHER" id="PTHR45008:SF1">
    <property type="entry name" value="PTS SYSTEM GLUCOSE-SPECIFIC EIIA COMPONENT"/>
    <property type="match status" value="1"/>
</dbReference>
<evidence type="ECO:0000256" key="5">
    <source>
        <dbReference type="ARBA" id="ARBA00022683"/>
    </source>
</evidence>
<comment type="subcellular location">
    <subcellularLocation>
        <location evidence="1">Cytoplasm</location>
    </subcellularLocation>
</comment>
<protein>
    <submittedName>
        <fullName evidence="8">PTS system D-glucosamine-specific IIC component/PTS system glucose-specific IIA component</fullName>
    </submittedName>
</protein>
<dbReference type="Gene3D" id="2.70.70.10">
    <property type="entry name" value="Glucose Permease (Domain IIA)"/>
    <property type="match status" value="1"/>
</dbReference>
<evidence type="ECO:0000259" key="7">
    <source>
        <dbReference type="PROSITE" id="PS51093"/>
    </source>
</evidence>
<dbReference type="InterPro" id="IPR001127">
    <property type="entry name" value="PTS_EIIA_1_perm"/>
</dbReference>
<dbReference type="PROSITE" id="PS00371">
    <property type="entry name" value="PTS_EIIA_TYPE_1_HIS"/>
    <property type="match status" value="1"/>
</dbReference>
<dbReference type="EMBL" id="JAGIOD010000001">
    <property type="protein sequence ID" value="MBP2381582.1"/>
    <property type="molecule type" value="Genomic_DNA"/>
</dbReference>
<keyword evidence="4" id="KW-0808">Transferase</keyword>
<evidence type="ECO:0000256" key="2">
    <source>
        <dbReference type="ARBA" id="ARBA00022448"/>
    </source>
</evidence>
<dbReference type="NCBIfam" id="TIGR00830">
    <property type="entry name" value="PTBA"/>
    <property type="match status" value="1"/>
</dbReference>
<evidence type="ECO:0000256" key="1">
    <source>
        <dbReference type="ARBA" id="ARBA00004496"/>
    </source>
</evidence>
<evidence type="ECO:0000313" key="8">
    <source>
        <dbReference type="EMBL" id="MBP2381582.1"/>
    </source>
</evidence>
<evidence type="ECO:0000256" key="4">
    <source>
        <dbReference type="ARBA" id="ARBA00022679"/>
    </source>
</evidence>
<dbReference type="Proteomes" id="UP001519290">
    <property type="component" value="Unassembled WGS sequence"/>
</dbReference>
<dbReference type="RefSeq" id="WP_209900854.1">
    <property type="nucleotide sequence ID" value="NZ_BAAAJW010000002.1"/>
</dbReference>
<accession>A0ABS4WZF4</accession>
<sequence length="162" mass="16552">MFGMHRKKKAATPGDLVAAPVRGRLLPLDQVPDPVFSGGLMGPGFAVDPSDGRITAPVAGTIVMVPETLHAVGLRTAAGTEILIHVGIDTVTLKGEGFTAHCAVGDDVEPGAPLLEVDLETVREHVPSMITPVIVTNAAERAVGEVDLEAAAGAPVLTITGP</sequence>
<gene>
    <name evidence="8" type="ORF">JOF43_001539</name>
</gene>
<keyword evidence="3" id="KW-0762">Sugar transport</keyword>
<evidence type="ECO:0000256" key="6">
    <source>
        <dbReference type="ARBA" id="ARBA00022777"/>
    </source>
</evidence>
<comment type="caution">
    <text evidence="8">The sequence shown here is derived from an EMBL/GenBank/DDBJ whole genome shotgun (WGS) entry which is preliminary data.</text>
</comment>
<feature type="domain" description="PTS EIIA type-1" evidence="7">
    <location>
        <begin position="33"/>
        <end position="137"/>
    </location>
</feature>
<name>A0ABS4WZF4_9MICO</name>
<keyword evidence="5" id="KW-0598">Phosphotransferase system</keyword>
<proteinExistence type="predicted"/>
<dbReference type="InterPro" id="IPR011055">
    <property type="entry name" value="Dup_hybrid_motif"/>
</dbReference>
<dbReference type="InterPro" id="IPR050890">
    <property type="entry name" value="PTS_EIIA_component"/>
</dbReference>
<dbReference type="PANTHER" id="PTHR45008">
    <property type="entry name" value="PTS SYSTEM GLUCOSE-SPECIFIC EIIA COMPONENT"/>
    <property type="match status" value="1"/>
</dbReference>
<dbReference type="PROSITE" id="PS51093">
    <property type="entry name" value="PTS_EIIA_TYPE_1"/>
    <property type="match status" value="1"/>
</dbReference>
<keyword evidence="9" id="KW-1185">Reference proteome</keyword>
<organism evidence="8 9">
    <name type="scientific">Brachybacterium sacelli</name>
    <dbReference type="NCBI Taxonomy" id="173364"/>
    <lineage>
        <taxon>Bacteria</taxon>
        <taxon>Bacillati</taxon>
        <taxon>Actinomycetota</taxon>
        <taxon>Actinomycetes</taxon>
        <taxon>Micrococcales</taxon>
        <taxon>Dermabacteraceae</taxon>
        <taxon>Brachybacterium</taxon>
    </lineage>
</organism>
<keyword evidence="6" id="KW-0418">Kinase</keyword>
<evidence type="ECO:0000256" key="3">
    <source>
        <dbReference type="ARBA" id="ARBA00022597"/>
    </source>
</evidence>
<reference evidence="8 9" key="1">
    <citation type="submission" date="2021-03" db="EMBL/GenBank/DDBJ databases">
        <title>Sequencing the genomes of 1000 actinobacteria strains.</title>
        <authorList>
            <person name="Klenk H.-P."/>
        </authorList>
    </citation>
    <scope>NUCLEOTIDE SEQUENCE [LARGE SCALE GENOMIC DNA]</scope>
    <source>
        <strain evidence="8 9">DSM 14566</strain>
    </source>
</reference>